<proteinExistence type="predicted"/>
<dbReference type="EMBL" id="JAUSUT010000001">
    <property type="protein sequence ID" value="MDQ0378297.1"/>
    <property type="molecule type" value="Genomic_DNA"/>
</dbReference>
<sequence length="124" mass="13212">MDACTVLEQLVAGQGFQPGVRKTARNECHVSKDEYGTLSLALDPVQGLAELQADDPGLASLRINGREALVGEPEHAGMCELGLEVGEHARALVLATVVDPQNYAQACPAAQELATRLEPLLPRR</sequence>
<evidence type="ECO:0000313" key="2">
    <source>
        <dbReference type="Proteomes" id="UP001229651"/>
    </source>
</evidence>
<keyword evidence="2" id="KW-1185">Reference proteome</keyword>
<gene>
    <name evidence="1" type="ORF">FB470_002291</name>
</gene>
<comment type="caution">
    <text evidence="1">The sequence shown here is derived from an EMBL/GenBank/DDBJ whole genome shotgun (WGS) entry which is preliminary data.</text>
</comment>
<dbReference type="Proteomes" id="UP001229651">
    <property type="component" value="Unassembled WGS sequence"/>
</dbReference>
<accession>A0ABU0ESP0</accession>
<protein>
    <submittedName>
        <fullName evidence="1">Uncharacterized protein</fullName>
    </submittedName>
</protein>
<organism evidence="1 2">
    <name type="scientific">Amycolatopsis thermophila</name>
    <dbReference type="NCBI Taxonomy" id="206084"/>
    <lineage>
        <taxon>Bacteria</taxon>
        <taxon>Bacillati</taxon>
        <taxon>Actinomycetota</taxon>
        <taxon>Actinomycetes</taxon>
        <taxon>Pseudonocardiales</taxon>
        <taxon>Pseudonocardiaceae</taxon>
        <taxon>Amycolatopsis</taxon>
    </lineage>
</organism>
<reference evidence="1 2" key="1">
    <citation type="submission" date="2023-07" db="EMBL/GenBank/DDBJ databases">
        <title>Sequencing the genomes of 1000 actinobacteria strains.</title>
        <authorList>
            <person name="Klenk H.-P."/>
        </authorList>
    </citation>
    <scope>NUCLEOTIDE SEQUENCE [LARGE SCALE GENOMIC DNA]</scope>
    <source>
        <strain evidence="1 2">DSM 45805</strain>
    </source>
</reference>
<name>A0ABU0ESP0_9PSEU</name>
<evidence type="ECO:0000313" key="1">
    <source>
        <dbReference type="EMBL" id="MDQ0378297.1"/>
    </source>
</evidence>